<dbReference type="Proteomes" id="UP000823388">
    <property type="component" value="Chromosome 5K"/>
</dbReference>
<dbReference type="EMBL" id="CM029045">
    <property type="protein sequence ID" value="KAG2597941.1"/>
    <property type="molecule type" value="Genomic_DNA"/>
</dbReference>
<reference evidence="1" key="1">
    <citation type="submission" date="2020-05" db="EMBL/GenBank/DDBJ databases">
        <title>WGS assembly of Panicum virgatum.</title>
        <authorList>
            <person name="Lovell J.T."/>
            <person name="Jenkins J."/>
            <person name="Shu S."/>
            <person name="Juenger T.E."/>
            <person name="Schmutz J."/>
        </authorList>
    </citation>
    <scope>NUCLEOTIDE SEQUENCE</scope>
    <source>
        <strain evidence="1">AP13</strain>
    </source>
</reference>
<sequence>MRVIPDRFRLLKRVSTQSSFYMQAMQSVQNSVTSTPSKTPSHQGSTYECCYQTCMDKKLEGMKCKSHLFRWHYTSDSQFMLVAKRKLKLEWINRTWSHAIVNTRSYQISNNIFCSLLRMWLRSHNTMFNLDPCIRHFTYYLLSHEIFSIRIMYWAHIFMASNHIHSD</sequence>
<accession>A0A8T0SHD3</accession>
<keyword evidence="2" id="KW-1185">Reference proteome</keyword>
<proteinExistence type="predicted"/>
<evidence type="ECO:0000313" key="2">
    <source>
        <dbReference type="Proteomes" id="UP000823388"/>
    </source>
</evidence>
<dbReference type="AlphaFoldDB" id="A0A8T0SHD3"/>
<protein>
    <submittedName>
        <fullName evidence="1">Uncharacterized protein</fullName>
    </submittedName>
</protein>
<gene>
    <name evidence="1" type="ORF">PVAP13_5KG311528</name>
</gene>
<comment type="caution">
    <text evidence="1">The sequence shown here is derived from an EMBL/GenBank/DDBJ whole genome shotgun (WGS) entry which is preliminary data.</text>
</comment>
<organism evidence="1 2">
    <name type="scientific">Panicum virgatum</name>
    <name type="common">Blackwell switchgrass</name>
    <dbReference type="NCBI Taxonomy" id="38727"/>
    <lineage>
        <taxon>Eukaryota</taxon>
        <taxon>Viridiplantae</taxon>
        <taxon>Streptophyta</taxon>
        <taxon>Embryophyta</taxon>
        <taxon>Tracheophyta</taxon>
        <taxon>Spermatophyta</taxon>
        <taxon>Magnoliopsida</taxon>
        <taxon>Liliopsida</taxon>
        <taxon>Poales</taxon>
        <taxon>Poaceae</taxon>
        <taxon>PACMAD clade</taxon>
        <taxon>Panicoideae</taxon>
        <taxon>Panicodae</taxon>
        <taxon>Paniceae</taxon>
        <taxon>Panicinae</taxon>
        <taxon>Panicum</taxon>
        <taxon>Panicum sect. Hiantes</taxon>
    </lineage>
</organism>
<evidence type="ECO:0000313" key="1">
    <source>
        <dbReference type="EMBL" id="KAG2597941.1"/>
    </source>
</evidence>
<name>A0A8T0SHD3_PANVG</name>